<gene>
    <name evidence="1" type="ORF">FGG08_000623</name>
</gene>
<organism evidence="1 2">
    <name type="scientific">Glutinoglossum americanum</name>
    <dbReference type="NCBI Taxonomy" id="1670608"/>
    <lineage>
        <taxon>Eukaryota</taxon>
        <taxon>Fungi</taxon>
        <taxon>Dikarya</taxon>
        <taxon>Ascomycota</taxon>
        <taxon>Pezizomycotina</taxon>
        <taxon>Geoglossomycetes</taxon>
        <taxon>Geoglossales</taxon>
        <taxon>Geoglossaceae</taxon>
        <taxon>Glutinoglossum</taxon>
    </lineage>
</organism>
<accession>A0A9P8L5Z6</accession>
<protein>
    <submittedName>
        <fullName evidence="1">Uncharacterized protein</fullName>
    </submittedName>
</protein>
<reference evidence="1" key="1">
    <citation type="submission" date="2021-03" db="EMBL/GenBank/DDBJ databases">
        <title>Comparative genomics and phylogenomic investigation of the class Geoglossomycetes provide insights into ecological specialization and systematics.</title>
        <authorList>
            <person name="Melie T."/>
            <person name="Pirro S."/>
            <person name="Miller A.N."/>
            <person name="Quandt A."/>
        </authorList>
    </citation>
    <scope>NUCLEOTIDE SEQUENCE</scope>
    <source>
        <strain evidence="1">GBOQ0MN5Z8</strain>
    </source>
</reference>
<keyword evidence="2" id="KW-1185">Reference proteome</keyword>
<evidence type="ECO:0000313" key="2">
    <source>
        <dbReference type="Proteomes" id="UP000698800"/>
    </source>
</evidence>
<proteinExistence type="predicted"/>
<dbReference type="AlphaFoldDB" id="A0A9P8L5Z6"/>
<sequence>MAQNPDIEETEVDKTILTLGNNDLAMPKRGDKVEIWLEVFLCDPSCTDSDSKKLLNADTRSRDLKEDKWIITMDKELTMEGIKLAFGEKGNVQVLRINDKGLQIERCSALEWMVTLEGEEGSVSRPSVGSELIVDYWIWETENGRPDNNYKGNLFRNKHNETLVLDKSDDLIMTCLRAMVPGQKVRARPTGSLSGYIIEIKLKGTETPETGGQ</sequence>
<evidence type="ECO:0000313" key="1">
    <source>
        <dbReference type="EMBL" id="KAH0545324.1"/>
    </source>
</evidence>
<dbReference type="Proteomes" id="UP000698800">
    <property type="component" value="Unassembled WGS sequence"/>
</dbReference>
<dbReference type="EMBL" id="JAGHQL010000007">
    <property type="protein sequence ID" value="KAH0545324.1"/>
    <property type="molecule type" value="Genomic_DNA"/>
</dbReference>
<comment type="caution">
    <text evidence="1">The sequence shown here is derived from an EMBL/GenBank/DDBJ whole genome shotgun (WGS) entry which is preliminary data.</text>
</comment>
<name>A0A9P8L5Z6_9PEZI</name>